<dbReference type="Pfam" id="PF11376">
    <property type="entry name" value="DUF3179"/>
    <property type="match status" value="1"/>
</dbReference>
<accession>A0A1H6BQ58</accession>
<dbReference type="RefSeq" id="WP_103881928.1">
    <property type="nucleotide sequence ID" value="NZ_FNVG01000024.1"/>
</dbReference>
<keyword evidence="2" id="KW-1185">Reference proteome</keyword>
<evidence type="ECO:0008006" key="3">
    <source>
        <dbReference type="Google" id="ProtNLM"/>
    </source>
</evidence>
<reference evidence="2" key="1">
    <citation type="submission" date="2016-10" db="EMBL/GenBank/DDBJ databases">
        <authorList>
            <person name="Varghese N."/>
            <person name="Submissions S."/>
        </authorList>
    </citation>
    <scope>NUCLEOTIDE SEQUENCE [LARGE SCALE GENOMIC DNA]</scope>
    <source>
        <strain evidence="2">CGMCC 1.7062</strain>
    </source>
</reference>
<name>A0A1H6BQ58_9VIBR</name>
<dbReference type="AlphaFoldDB" id="A0A1H6BQ58"/>
<protein>
    <recommendedName>
        <fullName evidence="3">DUF3179 domain-containing protein</fullName>
    </recommendedName>
</protein>
<sequence length="315" mass="35769">MSYGCRQLWFWILFLTPITSLAITLNGFNLDNTSVPQSLIQRGGPPRDGIPAIDNPKFVSAAAASYLRSDDIVLGLNVDGVAKAYPLRILNWHEIVNDRIGETHYLISYCPLCGSGMAFESFSGDVRQTNFSFGVSGLLYNSDVLMYDRATESLWSQIHGEAISGPHVGRKLKQVPLTLTRWSGWVERHPDSLVLSVDTGFRRNYDRDPYAGYAKNAALYFPVANQAPDLYHPKEMVMGVKVKQSFIAFPFSELTKQRRPQFNVAIENTQYTVHWDAENQSAWITDEDQQVVPSTLLFWFAWYAFYPDTEIYRAQ</sequence>
<dbReference type="OrthoDB" id="9806357at2"/>
<dbReference type="EMBL" id="FNVG01000024">
    <property type="protein sequence ID" value="SEG62838.1"/>
    <property type="molecule type" value="Genomic_DNA"/>
</dbReference>
<evidence type="ECO:0000313" key="1">
    <source>
        <dbReference type="EMBL" id="SEG62838.1"/>
    </source>
</evidence>
<proteinExistence type="predicted"/>
<dbReference type="InterPro" id="IPR021516">
    <property type="entry name" value="DUF3179"/>
</dbReference>
<organism evidence="1 2">
    <name type="scientific">Vibrio hangzhouensis</name>
    <dbReference type="NCBI Taxonomy" id="462991"/>
    <lineage>
        <taxon>Bacteria</taxon>
        <taxon>Pseudomonadati</taxon>
        <taxon>Pseudomonadota</taxon>
        <taxon>Gammaproteobacteria</taxon>
        <taxon>Vibrionales</taxon>
        <taxon>Vibrionaceae</taxon>
        <taxon>Vibrio</taxon>
    </lineage>
</organism>
<dbReference type="Proteomes" id="UP000236721">
    <property type="component" value="Unassembled WGS sequence"/>
</dbReference>
<gene>
    <name evidence="1" type="ORF">SAMN04488244_12455</name>
</gene>
<evidence type="ECO:0000313" key="2">
    <source>
        <dbReference type="Proteomes" id="UP000236721"/>
    </source>
</evidence>